<evidence type="ECO:0000313" key="9">
    <source>
        <dbReference type="EMBL" id="EDV27259.1"/>
    </source>
</evidence>
<evidence type="ECO:0000256" key="2">
    <source>
        <dbReference type="ARBA" id="ARBA00022670"/>
    </source>
</evidence>
<dbReference type="PhylomeDB" id="B3RQK1"/>
<dbReference type="Pfam" id="PF00648">
    <property type="entry name" value="Peptidase_C2"/>
    <property type="match status" value="1"/>
</dbReference>
<dbReference type="Proteomes" id="UP000009022">
    <property type="component" value="Unassembled WGS sequence"/>
</dbReference>
<dbReference type="PANTHER" id="PTHR46143">
    <property type="entry name" value="CALPAIN-7"/>
    <property type="match status" value="1"/>
</dbReference>
<comment type="similarity">
    <text evidence="1">Belongs to the peptidase C2 family.</text>
</comment>
<evidence type="ECO:0000256" key="6">
    <source>
        <dbReference type="PROSITE-ProRule" id="PRU00239"/>
    </source>
</evidence>
<feature type="active site" evidence="5 6">
    <location>
        <position position="456"/>
    </location>
</feature>
<dbReference type="Gene3D" id="3.90.70.10">
    <property type="entry name" value="Cysteine proteinases"/>
    <property type="match status" value="1"/>
</dbReference>
<dbReference type="eggNOG" id="KOG0045">
    <property type="taxonomic scope" value="Eukaryota"/>
</dbReference>
<dbReference type="GO" id="GO:0006508">
    <property type="term" value="P:proteolysis"/>
    <property type="evidence" value="ECO:0000318"/>
    <property type="project" value="GO_Central"/>
</dbReference>
<dbReference type="RefSeq" id="XP_002111255.1">
    <property type="nucleotide sequence ID" value="XM_002111219.1"/>
</dbReference>
<dbReference type="KEGG" id="tad:TRIADDRAFT_37459"/>
<evidence type="ECO:0000256" key="4">
    <source>
        <dbReference type="ARBA" id="ARBA00022807"/>
    </source>
</evidence>
<proteinExistence type="inferred from homology"/>
<dbReference type="Gene3D" id="2.60.120.380">
    <property type="match status" value="2"/>
</dbReference>
<dbReference type="OrthoDB" id="167576at2759"/>
<dbReference type="InterPro" id="IPR022684">
    <property type="entry name" value="Calpain_cysteine_protease"/>
</dbReference>
<organism evidence="9 10">
    <name type="scientific">Trichoplax adhaerens</name>
    <name type="common">Trichoplax reptans</name>
    <dbReference type="NCBI Taxonomy" id="10228"/>
    <lineage>
        <taxon>Eukaryota</taxon>
        <taxon>Metazoa</taxon>
        <taxon>Placozoa</taxon>
        <taxon>Uniplacotomia</taxon>
        <taxon>Trichoplacea</taxon>
        <taxon>Trichoplacidae</taxon>
        <taxon>Trichoplax</taxon>
    </lineage>
</organism>
<evidence type="ECO:0000259" key="8">
    <source>
        <dbReference type="PROSITE" id="PS50203"/>
    </source>
</evidence>
<name>B3RQK1_TRIAD</name>
<keyword evidence="3 6" id="KW-0378">Hydrolase</keyword>
<evidence type="ECO:0000256" key="3">
    <source>
        <dbReference type="ARBA" id="ARBA00022801"/>
    </source>
</evidence>
<dbReference type="PRINTS" id="PR00704">
    <property type="entry name" value="CALPAIN"/>
</dbReference>
<dbReference type="InParanoid" id="B3RQK1"/>
<dbReference type="GeneID" id="6751920"/>
<sequence length="809" mass="91029">MSSRSRGLCEDASNFAKQAIEQDTAGHVASAIFYYSEAAEALLQAAYLDPTMAVSTNRKAYEYLERIETLRSGQGKPFQSLVSDLEKVEFLMKQALLEDERDRSDDAEPLYMDAAELCLRVKSTCSDPTAIKKLALLANQAVDRKSRKSTNESNSPLKQLGNTAAHLTNKVSTSNQIGSFSFPTGARITPNENAASGTTKKLGSKEIDVLKKTSYINNKVYPPWLDGEELHDRFAYPVTFIDKDGALALSPKQKAKFRKWVRPYDLSQDPKIIHVISSFSIRQTIVSDCSFVASLAVSAAYERKFRKQIITSCIFPQDKQKRPIVNPCGKYLVRLNINGIQRKIAIDDTLPLGNDGQLLCSFSHNRDEFWVSLMEKAYMKVMGGYDFPGSNSNIDLHALTGWIPERIATKNEESFKANSVFARIKDGLERGDVLVTVATGALSNTDTERTGLVSSHAYALLDAKQIKDIKLFQLKNPWSHLRWKGKYSETDTVNWTPELIKALNYDLDRAKTSDNGVFWINLESLCHFFDVIYLSWNPKLFKYRYTLHDVWHAGKGPGKDSFNLGDNPQYKLEVIGGTEKPIVWVLLTRHIVDKEDFANNQEFITIHVYKTDGSRVYYTDNPFSQGTKINSPHYLAKLDLPTGYSSYTLVISQHEKTNTIYYTLKVYSSTEFRIGEIGNPYICQKRIVGEWTTQTAGGCSNHPTFKLNPRFKISFPTHVNKKNRILIQLKLPREYYGGFNVQSEAPGERGSIYKKSSGAYRKGFVVSELTDAPSDGPLLIIPSTFDPGCLGKFILIISADCQINLSEHK</sequence>
<dbReference type="InterPro" id="IPR036181">
    <property type="entry name" value="MIT_dom_sf"/>
</dbReference>
<dbReference type="EMBL" id="DS985243">
    <property type="protein sequence ID" value="EDV27259.1"/>
    <property type="molecule type" value="Genomic_DNA"/>
</dbReference>
<dbReference type="SMART" id="SM00720">
    <property type="entry name" value="calpain_III"/>
    <property type="match status" value="1"/>
</dbReference>
<dbReference type="PROSITE" id="PS50203">
    <property type="entry name" value="CALPAIN_CAT"/>
    <property type="match status" value="1"/>
</dbReference>
<dbReference type="AlphaFoldDB" id="B3RQK1"/>
<dbReference type="CDD" id="cd00044">
    <property type="entry name" value="CysPc"/>
    <property type="match status" value="1"/>
</dbReference>
<dbReference type="HOGENOM" id="CLU_006770_2_0_1"/>
<feature type="domain" description="Calpain catalytic" evidence="8">
    <location>
        <begin position="239"/>
        <end position="538"/>
    </location>
</feature>
<keyword evidence="2 6" id="KW-0645">Protease</keyword>
<dbReference type="SUPFAM" id="SSF49758">
    <property type="entry name" value="Calpain large subunit, middle domain (domain III)"/>
    <property type="match status" value="2"/>
</dbReference>
<dbReference type="SMART" id="SM00745">
    <property type="entry name" value="MIT"/>
    <property type="match status" value="2"/>
</dbReference>
<dbReference type="CTD" id="6751920"/>
<keyword evidence="4 6" id="KW-0788">Thiol protease</keyword>
<dbReference type="GO" id="GO:0004198">
    <property type="term" value="F:calcium-dependent cysteine-type endopeptidase activity"/>
    <property type="evidence" value="ECO:0007669"/>
    <property type="project" value="InterPro"/>
</dbReference>
<protein>
    <recommendedName>
        <fullName evidence="8">Calpain catalytic domain-containing protein</fullName>
    </recommendedName>
</protein>
<dbReference type="SUPFAM" id="SSF116846">
    <property type="entry name" value="MIT domain"/>
    <property type="match status" value="2"/>
</dbReference>
<dbReference type="InterPro" id="IPR036213">
    <property type="entry name" value="Calpain_III_sf"/>
</dbReference>
<evidence type="ECO:0000256" key="7">
    <source>
        <dbReference type="SAM" id="MobiDB-lite"/>
    </source>
</evidence>
<evidence type="ECO:0000256" key="5">
    <source>
        <dbReference type="PIRSR" id="PIRSR622684-1"/>
    </source>
</evidence>
<dbReference type="InterPro" id="IPR001300">
    <property type="entry name" value="Peptidase_C2_calpain_cat"/>
</dbReference>
<feature type="compositionally biased region" description="Polar residues" evidence="7">
    <location>
        <begin position="151"/>
        <end position="163"/>
    </location>
</feature>
<dbReference type="Pfam" id="PF04212">
    <property type="entry name" value="MIT"/>
    <property type="match status" value="1"/>
</dbReference>
<dbReference type="OMA" id="GDYRRGC"/>
<dbReference type="PANTHER" id="PTHR46143:SF1">
    <property type="entry name" value="CALPAIN-7"/>
    <property type="match status" value="1"/>
</dbReference>
<dbReference type="SMART" id="SM00230">
    <property type="entry name" value="CysPc"/>
    <property type="match status" value="1"/>
</dbReference>
<accession>B3RQK1</accession>
<gene>
    <name evidence="9" type="ORF">TRIADDRAFT_37459</name>
</gene>
<dbReference type="InterPro" id="IPR022683">
    <property type="entry name" value="Calpain_III"/>
</dbReference>
<dbReference type="InterPro" id="IPR038765">
    <property type="entry name" value="Papain-like_cys_pep_sf"/>
</dbReference>
<feature type="active site" evidence="5 6">
    <location>
        <position position="476"/>
    </location>
</feature>
<dbReference type="SUPFAM" id="SSF54001">
    <property type="entry name" value="Cysteine proteinases"/>
    <property type="match status" value="1"/>
</dbReference>
<evidence type="ECO:0000256" key="1">
    <source>
        <dbReference type="ARBA" id="ARBA00007623"/>
    </source>
</evidence>
<reference evidence="9 10" key="1">
    <citation type="journal article" date="2008" name="Nature">
        <title>The Trichoplax genome and the nature of placozoans.</title>
        <authorList>
            <person name="Srivastava M."/>
            <person name="Begovic E."/>
            <person name="Chapman J."/>
            <person name="Putnam N.H."/>
            <person name="Hellsten U."/>
            <person name="Kawashima T."/>
            <person name="Kuo A."/>
            <person name="Mitros T."/>
            <person name="Salamov A."/>
            <person name="Carpenter M.L."/>
            <person name="Signorovitch A.Y."/>
            <person name="Moreno M.A."/>
            <person name="Kamm K."/>
            <person name="Grimwood J."/>
            <person name="Schmutz J."/>
            <person name="Shapiro H."/>
            <person name="Grigoriev I.V."/>
            <person name="Buss L.W."/>
            <person name="Schierwater B."/>
            <person name="Dellaporta S.L."/>
            <person name="Rokhsar D.S."/>
        </authorList>
    </citation>
    <scope>NUCLEOTIDE SEQUENCE [LARGE SCALE GENOMIC DNA]</scope>
    <source>
        <strain evidence="9 10">Grell-BS-1999</strain>
    </source>
</reference>
<dbReference type="MEROPS" id="C02.029"/>
<dbReference type="FunCoup" id="B3RQK1">
    <property type="interactions" value="1742"/>
</dbReference>
<dbReference type="Gene3D" id="1.20.58.80">
    <property type="entry name" value="Phosphotransferase system, lactose/cellobiose-type IIA subunit"/>
    <property type="match status" value="1"/>
</dbReference>
<dbReference type="GO" id="GO:0004197">
    <property type="term" value="F:cysteine-type endopeptidase activity"/>
    <property type="evidence" value="ECO:0000318"/>
    <property type="project" value="GO_Central"/>
</dbReference>
<feature type="active site" evidence="5 6">
    <location>
        <position position="289"/>
    </location>
</feature>
<dbReference type="InterPro" id="IPR051297">
    <property type="entry name" value="PalB/RIM13"/>
</dbReference>
<keyword evidence="10" id="KW-1185">Reference proteome</keyword>
<feature type="region of interest" description="Disordered" evidence="7">
    <location>
        <begin position="142"/>
        <end position="163"/>
    </location>
</feature>
<dbReference type="InterPro" id="IPR007330">
    <property type="entry name" value="MIT_dom"/>
</dbReference>
<evidence type="ECO:0000313" key="10">
    <source>
        <dbReference type="Proteomes" id="UP000009022"/>
    </source>
</evidence>